<reference evidence="3 4" key="2">
    <citation type="journal article" date="2011" name="J. Antibiot.">
        <title>Furaquinocins I and J: novel polyketide isoprenoid hybrid compounds from Streptomyces reveromyceticus SN-593.</title>
        <authorList>
            <person name="Panthee S."/>
            <person name="Takahashi S."/>
            <person name="Takagi H."/>
            <person name="Nogawa T."/>
            <person name="Oowada E."/>
            <person name="Uramoto M."/>
            <person name="Osada H."/>
        </authorList>
    </citation>
    <scope>NUCLEOTIDE SEQUENCE [LARGE SCALE GENOMIC DNA]</scope>
    <source>
        <strain evidence="3 4">SN-593</strain>
    </source>
</reference>
<dbReference type="AlphaFoldDB" id="A0A7U3UTG5"/>
<feature type="compositionally biased region" description="Basic and acidic residues" evidence="1">
    <location>
        <begin position="8"/>
        <end position="24"/>
    </location>
</feature>
<accession>A0A7U3UTG5</accession>
<evidence type="ECO:0000256" key="2">
    <source>
        <dbReference type="SAM" id="Phobius"/>
    </source>
</evidence>
<dbReference type="KEGG" id="arev:RVR_4446"/>
<name>A0A7U3UTG5_9ACTN</name>
<protein>
    <submittedName>
        <fullName evidence="3">Uncharacterized protein</fullName>
    </submittedName>
</protein>
<keyword evidence="2" id="KW-1133">Transmembrane helix</keyword>
<dbReference type="EMBL" id="AP018365">
    <property type="protein sequence ID" value="BBA98311.1"/>
    <property type="molecule type" value="Genomic_DNA"/>
</dbReference>
<gene>
    <name evidence="3" type="ORF">RVR_4446</name>
</gene>
<reference evidence="3 4" key="3">
    <citation type="journal article" date="2011" name="Nat. Chem. Biol.">
        <title>Reveromycin A biosynthesis uses RevG and RevJ for stereospecific spiroacetal formation.</title>
        <authorList>
            <person name="Takahashi S."/>
            <person name="Toyoda A."/>
            <person name="Sekiyama Y."/>
            <person name="Takagi H."/>
            <person name="Nogawa T."/>
            <person name="Uramoto M."/>
            <person name="Suzuki R."/>
            <person name="Koshino H."/>
            <person name="Kumano T."/>
            <person name="Panthee S."/>
            <person name="Dairi T."/>
            <person name="Ishikawa J."/>
            <person name="Ikeda H."/>
            <person name="Sakaki Y."/>
            <person name="Osada H."/>
        </authorList>
    </citation>
    <scope>NUCLEOTIDE SEQUENCE [LARGE SCALE GENOMIC DNA]</scope>
    <source>
        <strain evidence="3 4">SN-593</strain>
    </source>
</reference>
<feature type="region of interest" description="Disordered" evidence="1">
    <location>
        <begin position="198"/>
        <end position="296"/>
    </location>
</feature>
<feature type="compositionally biased region" description="Acidic residues" evidence="1">
    <location>
        <begin position="269"/>
        <end position="290"/>
    </location>
</feature>
<evidence type="ECO:0000313" key="4">
    <source>
        <dbReference type="Proteomes" id="UP000595703"/>
    </source>
</evidence>
<dbReference type="RefSeq" id="WP_202234472.1">
    <property type="nucleotide sequence ID" value="NZ_AP018365.1"/>
</dbReference>
<feature type="region of interest" description="Disordered" evidence="1">
    <location>
        <begin position="340"/>
        <end position="403"/>
    </location>
</feature>
<dbReference type="Proteomes" id="UP000595703">
    <property type="component" value="Chromosome"/>
</dbReference>
<evidence type="ECO:0000313" key="3">
    <source>
        <dbReference type="EMBL" id="BBA98311.1"/>
    </source>
</evidence>
<feature type="transmembrane region" description="Helical" evidence="2">
    <location>
        <begin position="177"/>
        <end position="197"/>
    </location>
</feature>
<feature type="compositionally biased region" description="Basic and acidic residues" evidence="1">
    <location>
        <begin position="198"/>
        <end position="218"/>
    </location>
</feature>
<feature type="transmembrane region" description="Helical" evidence="2">
    <location>
        <begin position="123"/>
        <end position="141"/>
    </location>
</feature>
<keyword evidence="4" id="KW-1185">Reference proteome</keyword>
<reference evidence="3 4" key="1">
    <citation type="journal article" date="2010" name="J. Bacteriol.">
        <title>Biochemical characterization of a novel indole prenyltransferase from Streptomyces sp. SN-593.</title>
        <authorList>
            <person name="Takahashi S."/>
            <person name="Takagi H."/>
            <person name="Toyoda A."/>
            <person name="Uramoto M."/>
            <person name="Nogawa T."/>
            <person name="Ueki M."/>
            <person name="Sakaki Y."/>
            <person name="Osada H."/>
        </authorList>
    </citation>
    <scope>NUCLEOTIDE SEQUENCE [LARGE SCALE GENOMIC DNA]</scope>
    <source>
        <strain evidence="3 4">SN-593</strain>
    </source>
</reference>
<reference evidence="3 4" key="4">
    <citation type="journal article" date="2020" name="Sci. Rep.">
        <title>beta-carboline chemical signals induce reveromycin production through a LuxR family regulator in Streptomyces sp. SN-593.</title>
        <authorList>
            <person name="Panthee S."/>
            <person name="Kito N."/>
            <person name="Hayashi T."/>
            <person name="Shimizu T."/>
            <person name="Ishikawa J."/>
            <person name="Hamamoto H."/>
            <person name="Osada H."/>
            <person name="Takahashi S."/>
        </authorList>
    </citation>
    <scope>NUCLEOTIDE SEQUENCE [LARGE SCALE GENOMIC DNA]</scope>
    <source>
        <strain evidence="3 4">SN-593</strain>
    </source>
</reference>
<proteinExistence type="predicted"/>
<organism evidence="3 4">
    <name type="scientific">Actinacidiphila reveromycinica</name>
    <dbReference type="NCBI Taxonomy" id="659352"/>
    <lineage>
        <taxon>Bacteria</taxon>
        <taxon>Bacillati</taxon>
        <taxon>Actinomycetota</taxon>
        <taxon>Actinomycetes</taxon>
        <taxon>Kitasatosporales</taxon>
        <taxon>Streptomycetaceae</taxon>
        <taxon>Actinacidiphila</taxon>
    </lineage>
</organism>
<sequence length="438" mass="46015">MSAAHLHAVPDPDPEHDGDEHQEPGEQPVPVPALVTPPAVDDQLDTAAVDEEPEREADGDEELGEQPESWMPDLRPYCDVRPLAELGPLAVEVGRHAGPPLLRAVVRLVRAIGRFLRDVGKMIRWYAAGVVVLLVLLAGWLSGSFGKRGSVGARFAGAGLAAYAIAKTCTQFPAAPWITLALVIVIVAMASAGQISVPEKKAKGKKGDGKKGATERGGKKTSAKSKATADEGEEETAPEADEEAAPAESRRGLRALLGARLKSTPAEPSPEDEKEAPEEAAIEPPEEAEEAPAAPSREDVIRALHDLYRGGSGVLSTALAQRLQLPHTRALREVLTAAGITPRPGVRTPAGNGPGVHRDDIPPLPSSERGPQGSGVVAGQTANANANNAGSGPEEGLGVEGNVWTSEELAQGYRWVQDPSKPCAWQIEHHPDHAAGKK</sequence>
<evidence type="ECO:0000256" key="1">
    <source>
        <dbReference type="SAM" id="MobiDB-lite"/>
    </source>
</evidence>
<feature type="compositionally biased region" description="Acidic residues" evidence="1">
    <location>
        <begin position="42"/>
        <end position="65"/>
    </location>
</feature>
<keyword evidence="2" id="KW-0812">Transmembrane</keyword>
<feature type="region of interest" description="Disordered" evidence="1">
    <location>
        <begin position="1"/>
        <end position="71"/>
    </location>
</feature>
<keyword evidence="2" id="KW-0472">Membrane</keyword>
<feature type="compositionally biased region" description="Acidic residues" evidence="1">
    <location>
        <begin position="230"/>
        <end position="245"/>
    </location>
</feature>